<reference evidence="3" key="1">
    <citation type="submission" date="2017-09" db="EMBL/GenBank/DDBJ databases">
        <title>Depth-based differentiation of microbial function through sediment-hosted aquifers and enrichment of novel symbionts in the deep terrestrial subsurface.</title>
        <authorList>
            <person name="Probst A.J."/>
            <person name="Ladd B."/>
            <person name="Jarett J.K."/>
            <person name="Geller-Mcgrath D.E."/>
            <person name="Sieber C.M.K."/>
            <person name="Emerson J.B."/>
            <person name="Anantharaman K."/>
            <person name="Thomas B.C."/>
            <person name="Malmstrom R."/>
            <person name="Stieglmeier M."/>
            <person name="Klingl A."/>
            <person name="Woyke T."/>
            <person name="Ryan C.M."/>
            <person name="Banfield J.F."/>
        </authorList>
    </citation>
    <scope>NUCLEOTIDE SEQUENCE [LARGE SCALE GENOMIC DNA]</scope>
</reference>
<dbReference type="Proteomes" id="UP000228906">
    <property type="component" value="Unassembled WGS sequence"/>
</dbReference>
<dbReference type="InterPro" id="IPR029063">
    <property type="entry name" value="SAM-dependent_MTases_sf"/>
</dbReference>
<name>A0A2H0UXG2_9BACT</name>
<evidence type="ECO:0000259" key="1">
    <source>
        <dbReference type="Pfam" id="PF08241"/>
    </source>
</evidence>
<dbReference type="GO" id="GO:0008757">
    <property type="term" value="F:S-adenosylmethionine-dependent methyltransferase activity"/>
    <property type="evidence" value="ECO:0007669"/>
    <property type="project" value="InterPro"/>
</dbReference>
<dbReference type="EMBL" id="PFAV01000032">
    <property type="protein sequence ID" value="PIR91505.1"/>
    <property type="molecule type" value="Genomic_DNA"/>
</dbReference>
<dbReference type="AlphaFoldDB" id="A0A2H0UXG2"/>
<dbReference type="Pfam" id="PF08241">
    <property type="entry name" value="Methyltransf_11"/>
    <property type="match status" value="1"/>
</dbReference>
<accession>A0A2H0UXG2</accession>
<gene>
    <name evidence="2" type="ORF">COU03_01865</name>
</gene>
<comment type="caution">
    <text evidence="2">The sequence shown here is derived from an EMBL/GenBank/DDBJ whole genome shotgun (WGS) entry which is preliminary data.</text>
</comment>
<proteinExistence type="predicted"/>
<feature type="domain" description="Methyltransferase type 11" evidence="1">
    <location>
        <begin position="70"/>
        <end position="120"/>
    </location>
</feature>
<dbReference type="CDD" id="cd02440">
    <property type="entry name" value="AdoMet_MTases"/>
    <property type="match status" value="1"/>
</dbReference>
<evidence type="ECO:0000313" key="2">
    <source>
        <dbReference type="EMBL" id="PIR91505.1"/>
    </source>
</evidence>
<sequence length="220" mass="24448">MNKFLNTIKLAVRGQSIYRVLSQQTLKENSPALSGRVIDLAGGGKNNYFEYLNLTKAEYSNADIKSGPGVDVVLDLTGPLPLAGNSFDAALLFNCLYIFANPAEILKEVNRVVKPGGFLLAITPFIFNEAPEPTDYWRFTSQGLRQVLSHGGFSEIKIITFGERFTAVIFLLNKFLILNFLRPLFYLPAIWLDKLVPLGVKKNHPCPLGYLAIAKRADHS</sequence>
<protein>
    <recommendedName>
        <fullName evidence="1">Methyltransferase type 11 domain-containing protein</fullName>
    </recommendedName>
</protein>
<dbReference type="InterPro" id="IPR013216">
    <property type="entry name" value="Methyltransf_11"/>
</dbReference>
<organism evidence="2 3">
    <name type="scientific">bacterium (Candidatus Gribaldobacteria) CG10_big_fil_rev_8_21_14_0_10_41_12</name>
    <dbReference type="NCBI Taxonomy" id="2014277"/>
    <lineage>
        <taxon>Bacteria</taxon>
        <taxon>Candidatus Gribaldobacteria</taxon>
    </lineage>
</organism>
<evidence type="ECO:0000313" key="3">
    <source>
        <dbReference type="Proteomes" id="UP000228906"/>
    </source>
</evidence>
<dbReference type="Gene3D" id="3.40.50.150">
    <property type="entry name" value="Vaccinia Virus protein VP39"/>
    <property type="match status" value="1"/>
</dbReference>
<dbReference type="SUPFAM" id="SSF53335">
    <property type="entry name" value="S-adenosyl-L-methionine-dependent methyltransferases"/>
    <property type="match status" value="1"/>
</dbReference>